<evidence type="ECO:0000313" key="2">
    <source>
        <dbReference type="Proteomes" id="UP001154078"/>
    </source>
</evidence>
<evidence type="ECO:0000313" key="1">
    <source>
        <dbReference type="EMBL" id="CAH0560965.1"/>
    </source>
</evidence>
<dbReference type="EMBL" id="OV121138">
    <property type="protein sequence ID" value="CAH0560965.1"/>
    <property type="molecule type" value="Genomic_DNA"/>
</dbReference>
<keyword evidence="2" id="KW-1185">Reference proteome</keyword>
<proteinExistence type="predicted"/>
<evidence type="ECO:0008006" key="3">
    <source>
        <dbReference type="Google" id="ProtNLM"/>
    </source>
</evidence>
<dbReference type="PANTHER" id="PTHR31025:SF9">
    <property type="entry name" value="SI:DKEY-286J15.1"/>
    <property type="match status" value="1"/>
</dbReference>
<gene>
    <name evidence="1" type="ORF">MELIAE_LOCUS10623</name>
</gene>
<dbReference type="PANTHER" id="PTHR31025">
    <property type="entry name" value="SI:CH211-196P9.1-RELATED"/>
    <property type="match status" value="1"/>
</dbReference>
<organism evidence="1 2">
    <name type="scientific">Brassicogethes aeneus</name>
    <name type="common">Rape pollen beetle</name>
    <name type="synonym">Meligethes aeneus</name>
    <dbReference type="NCBI Taxonomy" id="1431903"/>
    <lineage>
        <taxon>Eukaryota</taxon>
        <taxon>Metazoa</taxon>
        <taxon>Ecdysozoa</taxon>
        <taxon>Arthropoda</taxon>
        <taxon>Hexapoda</taxon>
        <taxon>Insecta</taxon>
        <taxon>Pterygota</taxon>
        <taxon>Neoptera</taxon>
        <taxon>Endopterygota</taxon>
        <taxon>Coleoptera</taxon>
        <taxon>Polyphaga</taxon>
        <taxon>Cucujiformia</taxon>
        <taxon>Nitidulidae</taxon>
        <taxon>Meligethinae</taxon>
        <taxon>Brassicogethes</taxon>
    </lineage>
</organism>
<dbReference type="Gene3D" id="1.10.150.50">
    <property type="entry name" value="Transcription Factor, Ets-1"/>
    <property type="match status" value="1"/>
</dbReference>
<name>A0A9P0BFK7_BRAAE</name>
<accession>A0A9P0BFK7</accession>
<protein>
    <recommendedName>
        <fullName evidence="3">SAM domain-containing protein</fullName>
    </recommendedName>
</protein>
<reference evidence="1" key="1">
    <citation type="submission" date="2021-12" db="EMBL/GenBank/DDBJ databases">
        <authorList>
            <person name="King R."/>
        </authorList>
    </citation>
    <scope>NUCLEOTIDE SEQUENCE</scope>
</reference>
<dbReference type="AlphaFoldDB" id="A0A9P0BFK7"/>
<sequence>MSDEQCRQKLKEWGLTELISIFEEQDVNFDSLAKMPDDLLEKLVPKLGPLSILRYNIKNIREKDLTKVFVDSPLGTLTTISESQSDASELSFPVSIQAGSQSLSSPSLLSSEHSINDIPIIFTQELVNEAVNQALVTLAGPNTNKRKFKTHIADVDILSIINNDIHGQAAIAVYAKKKQLGPKYQNYVVDIICKYFLLNLKVYGRLNNECFDELCLKILEIFPEEIASTYYVAPVRKCMSRLNKPGISRGKIPDKYRNEITELKNAGIIPRHSHLDQSEAVTDETIKQTIESDAAIDDSCTWLRNNTQPQESVRKHWKTTFKTRRRQICSQKDTIGGIYEQWPILKHSIGYTLIEDDFQTLYPTKEDLMINFKILFEKAIQCRNSTLSSDDSILLDIVDSPTITEDSKNIIRLYILSSTLPPKAPKLKKWKPSIAESREGILVIVKTSEGVQVAIDKKREKMRKLGLSVQPFVIVEAPSITAVKSIFVCIDNIQYEVPSIIKALEVCFKTFIVLDAAYPLESEHLWTLIQWYLYDIHTVFDAKQPYVLEFINKLKKN</sequence>
<dbReference type="InterPro" id="IPR013761">
    <property type="entry name" value="SAM/pointed_sf"/>
</dbReference>
<dbReference type="OrthoDB" id="6773229at2759"/>
<dbReference type="Proteomes" id="UP001154078">
    <property type="component" value="Chromosome 7"/>
</dbReference>